<comment type="caution">
    <text evidence="3">The sequence shown here is derived from an EMBL/GenBank/DDBJ whole genome shotgun (WGS) entry which is preliminary data.</text>
</comment>
<organism evidence="3">
    <name type="scientific">marine sediment metagenome</name>
    <dbReference type="NCBI Taxonomy" id="412755"/>
    <lineage>
        <taxon>unclassified sequences</taxon>
        <taxon>metagenomes</taxon>
        <taxon>ecological metagenomes</taxon>
    </lineage>
</organism>
<evidence type="ECO:0000259" key="2">
    <source>
        <dbReference type="PROSITE" id="PS51782"/>
    </source>
</evidence>
<dbReference type="SMART" id="SM00257">
    <property type="entry name" value="LysM"/>
    <property type="match status" value="1"/>
</dbReference>
<dbReference type="SUPFAM" id="SSF54106">
    <property type="entry name" value="LysM domain"/>
    <property type="match status" value="1"/>
</dbReference>
<dbReference type="EMBL" id="BARS01054123">
    <property type="protein sequence ID" value="GAG45816.1"/>
    <property type="molecule type" value="Genomic_DNA"/>
</dbReference>
<sequence length="96" mass="9775">MVTCLAALSACGDGEEEATPTATVTPSATATPRTTPEATPSPTPIRGTYEVQAGDTLSGIADQFDVDLEALAEANDIADADLIYPGQVLIIPAETP</sequence>
<feature type="region of interest" description="Disordered" evidence="1">
    <location>
        <begin position="12"/>
        <end position="47"/>
    </location>
</feature>
<reference evidence="3" key="1">
    <citation type="journal article" date="2014" name="Front. Microbiol.">
        <title>High frequency of phylogenetically diverse reductive dehalogenase-homologous genes in deep subseafloor sedimentary metagenomes.</title>
        <authorList>
            <person name="Kawai M."/>
            <person name="Futagami T."/>
            <person name="Toyoda A."/>
            <person name="Takaki Y."/>
            <person name="Nishi S."/>
            <person name="Hori S."/>
            <person name="Arai W."/>
            <person name="Tsubouchi T."/>
            <person name="Morono Y."/>
            <person name="Uchiyama I."/>
            <person name="Ito T."/>
            <person name="Fujiyama A."/>
            <person name="Inagaki F."/>
            <person name="Takami H."/>
        </authorList>
    </citation>
    <scope>NUCLEOTIDE SEQUENCE</scope>
    <source>
        <strain evidence="3">Expedition CK06-06</strain>
    </source>
</reference>
<evidence type="ECO:0000313" key="3">
    <source>
        <dbReference type="EMBL" id="GAG45816.1"/>
    </source>
</evidence>
<dbReference type="Gene3D" id="3.10.350.10">
    <property type="entry name" value="LysM domain"/>
    <property type="match status" value="1"/>
</dbReference>
<dbReference type="AlphaFoldDB" id="X0ZBM5"/>
<dbReference type="InterPro" id="IPR036779">
    <property type="entry name" value="LysM_dom_sf"/>
</dbReference>
<dbReference type="PROSITE" id="PS51782">
    <property type="entry name" value="LYSM"/>
    <property type="match status" value="1"/>
</dbReference>
<evidence type="ECO:0000256" key="1">
    <source>
        <dbReference type="SAM" id="MobiDB-lite"/>
    </source>
</evidence>
<feature type="compositionally biased region" description="Low complexity" evidence="1">
    <location>
        <begin position="19"/>
        <end position="40"/>
    </location>
</feature>
<dbReference type="PANTHER" id="PTHR33734">
    <property type="entry name" value="LYSM DOMAIN-CONTAINING GPI-ANCHORED PROTEIN 2"/>
    <property type="match status" value="1"/>
</dbReference>
<protein>
    <recommendedName>
        <fullName evidence="2">LysM domain-containing protein</fullName>
    </recommendedName>
</protein>
<gene>
    <name evidence="3" type="ORF">S01H1_80189</name>
</gene>
<dbReference type="GO" id="GO:0008932">
    <property type="term" value="F:lytic endotransglycosylase activity"/>
    <property type="evidence" value="ECO:0007669"/>
    <property type="project" value="TreeGrafter"/>
</dbReference>
<name>X0ZBM5_9ZZZZ</name>
<dbReference type="PANTHER" id="PTHR33734:SF22">
    <property type="entry name" value="MEMBRANE-BOUND LYTIC MUREIN TRANSGLYCOSYLASE D"/>
    <property type="match status" value="1"/>
</dbReference>
<accession>X0ZBM5</accession>
<dbReference type="Pfam" id="PF01476">
    <property type="entry name" value="LysM"/>
    <property type="match status" value="1"/>
</dbReference>
<dbReference type="InterPro" id="IPR018392">
    <property type="entry name" value="LysM"/>
</dbReference>
<feature type="domain" description="LysM" evidence="2">
    <location>
        <begin position="47"/>
        <end position="91"/>
    </location>
</feature>
<proteinExistence type="predicted"/>
<dbReference type="CDD" id="cd00118">
    <property type="entry name" value="LysM"/>
    <property type="match status" value="1"/>
</dbReference>